<keyword evidence="3 5" id="KW-0663">Pyridoxal phosphate</keyword>
<evidence type="ECO:0000313" key="8">
    <source>
        <dbReference type="EMBL" id="TCL41103.1"/>
    </source>
</evidence>
<dbReference type="SUPFAM" id="SSF53686">
    <property type="entry name" value="Tryptophan synthase beta subunit-like PLP-dependent enzymes"/>
    <property type="match status" value="1"/>
</dbReference>
<dbReference type="EC" id="4.2.3.1" evidence="4"/>
<evidence type="ECO:0000259" key="6">
    <source>
        <dbReference type="Pfam" id="PF00291"/>
    </source>
</evidence>
<dbReference type="GO" id="GO:0005737">
    <property type="term" value="C:cytoplasm"/>
    <property type="evidence" value="ECO:0007669"/>
    <property type="project" value="TreeGrafter"/>
</dbReference>
<dbReference type="NCBIfam" id="TIGR00260">
    <property type="entry name" value="thrC"/>
    <property type="match status" value="1"/>
</dbReference>
<gene>
    <name evidence="8" type="ORF">EDD78_11536</name>
</gene>
<evidence type="ECO:0000259" key="7">
    <source>
        <dbReference type="Pfam" id="PF14821"/>
    </source>
</evidence>
<dbReference type="GO" id="GO:0004795">
    <property type="term" value="F:threonine synthase activity"/>
    <property type="evidence" value="ECO:0007669"/>
    <property type="project" value="UniProtKB-UniRule"/>
</dbReference>
<dbReference type="CDD" id="cd01560">
    <property type="entry name" value="Thr-synth_2"/>
    <property type="match status" value="1"/>
</dbReference>
<reference evidence="8 9" key="1">
    <citation type="submission" date="2019-03" db="EMBL/GenBank/DDBJ databases">
        <title>Genomic Encyclopedia of Type Strains, Phase IV (KMG-IV): sequencing the most valuable type-strain genomes for metagenomic binning, comparative biology and taxonomic classification.</title>
        <authorList>
            <person name="Goeker M."/>
        </authorList>
    </citation>
    <scope>NUCLEOTIDE SEQUENCE [LARGE SCALE GENOMIC DNA]</scope>
    <source>
        <strain evidence="8 9">DSM 100433</strain>
    </source>
</reference>
<evidence type="ECO:0000313" key="9">
    <source>
        <dbReference type="Proteomes" id="UP000294682"/>
    </source>
</evidence>
<dbReference type="EMBL" id="SLUK01000015">
    <property type="protein sequence ID" value="TCL41103.1"/>
    <property type="molecule type" value="Genomic_DNA"/>
</dbReference>
<dbReference type="Pfam" id="PF00291">
    <property type="entry name" value="PALP"/>
    <property type="match status" value="1"/>
</dbReference>
<evidence type="ECO:0000256" key="1">
    <source>
        <dbReference type="ARBA" id="ARBA00001933"/>
    </source>
</evidence>
<protein>
    <recommendedName>
        <fullName evidence="4">Threonine synthase</fullName>
        <ecNumber evidence="4">4.2.3.1</ecNumber>
    </recommendedName>
</protein>
<evidence type="ECO:0000256" key="2">
    <source>
        <dbReference type="ARBA" id="ARBA00005517"/>
    </source>
</evidence>
<dbReference type="InterPro" id="IPR029144">
    <property type="entry name" value="Thr_synth_N"/>
</dbReference>
<evidence type="ECO:0000256" key="3">
    <source>
        <dbReference type="ARBA" id="ARBA00022898"/>
    </source>
</evidence>
<comment type="similarity">
    <text evidence="2">Belongs to the threonine synthase family.</text>
</comment>
<comment type="caution">
    <text evidence="8">The sequence shown here is derived from an EMBL/GenBank/DDBJ whole genome shotgun (WGS) entry which is preliminary data.</text>
</comment>
<keyword evidence="9" id="KW-1185">Reference proteome</keyword>
<dbReference type="InterPro" id="IPR036052">
    <property type="entry name" value="TrpB-like_PALP_sf"/>
</dbReference>
<dbReference type="InterPro" id="IPR004450">
    <property type="entry name" value="Thr_synthase-like"/>
</dbReference>
<accession>A0A9X8UGU9</accession>
<feature type="domain" description="Tryptophan synthase beta chain-like PALP" evidence="6">
    <location>
        <begin position="100"/>
        <end position="336"/>
    </location>
</feature>
<dbReference type="GO" id="GO:0009088">
    <property type="term" value="P:threonine biosynthetic process"/>
    <property type="evidence" value="ECO:0007669"/>
    <property type="project" value="UniProtKB-UniRule"/>
</dbReference>
<dbReference type="Gene3D" id="3.40.50.1100">
    <property type="match status" value="2"/>
</dbReference>
<feature type="domain" description="Threonine synthase N-terminal" evidence="7">
    <location>
        <begin position="2"/>
        <end position="79"/>
    </location>
</feature>
<proteinExistence type="inferred from homology"/>
<dbReference type="Proteomes" id="UP000294682">
    <property type="component" value="Unassembled WGS sequence"/>
</dbReference>
<organism evidence="8 9">
    <name type="scientific">Harryflintia acetispora</name>
    <dbReference type="NCBI Taxonomy" id="1849041"/>
    <lineage>
        <taxon>Bacteria</taxon>
        <taxon>Bacillati</taxon>
        <taxon>Bacillota</taxon>
        <taxon>Clostridia</taxon>
        <taxon>Eubacteriales</taxon>
        <taxon>Oscillospiraceae</taxon>
        <taxon>Harryflintia</taxon>
    </lineage>
</organism>
<dbReference type="RefSeq" id="WP_132085267.1">
    <property type="nucleotide sequence ID" value="NZ_SLUK01000015.1"/>
</dbReference>
<evidence type="ECO:0000256" key="4">
    <source>
        <dbReference type="NCBIfam" id="TIGR00260"/>
    </source>
</evidence>
<dbReference type="InterPro" id="IPR001926">
    <property type="entry name" value="TrpB-like_PALP"/>
</dbReference>
<feature type="modified residue" description="N6-(pyridoxal phosphate)lysine" evidence="5">
    <location>
        <position position="113"/>
    </location>
</feature>
<sequence length="497" mass="54337">MNYISTRDKKAVRTASGAILQGLSAEGGLFVPETVPTLSDEELSRCCALDYCARARLVLGKFLGDFSGEEIFDCVSGAYTGGRFENDLPAPISKLDDSTYVLELWHGPTCAFKDMALQILPRLLSVSAKKNRQEGEVVILVATSGDTGKAALEGFRDVPGTRILVFYPEDGVSEIQKLQMRTQEGENVGVCAVRGNFDDCQSGVKEIFTDPSLAQRLERAGKRFSSANSINWGRLLPQIVYYVSAYCDLVQNEEIALGDEINVAVPTGNFGNILAAYYAKRMGVPIGKLICASNRNNVLTDFFASGVYDRNRDFFATLSPSMDILISSNLERLLFELGGRDGEQVRALMAALQSEGRYAVPPQMKARMQDEFFAGCCSDEKTKATIRSVFEQYCYLIDTHTAVAFDVCEQYRRSTPDERKTLIVSTASAYKFADSVCEALGLEAEGEDLFAPADALCRHTGVAVPQPIAALRGKTVRFSRSCERGGMAGFVCETLGI</sequence>
<comment type="cofactor">
    <cofactor evidence="1 5">
        <name>pyridoxal 5'-phosphate</name>
        <dbReference type="ChEBI" id="CHEBI:597326"/>
    </cofactor>
</comment>
<dbReference type="Gene3D" id="3.90.1380.10">
    <property type="entry name" value="Threonine synthase, N-terminal domain"/>
    <property type="match status" value="1"/>
</dbReference>
<dbReference type="AlphaFoldDB" id="A0A9X8UGU9"/>
<dbReference type="PANTHER" id="PTHR43515">
    <property type="entry name" value="THREONINE SYNTHASE-LIKE 1"/>
    <property type="match status" value="1"/>
</dbReference>
<dbReference type="Pfam" id="PF14821">
    <property type="entry name" value="Thr_synth_N"/>
    <property type="match status" value="1"/>
</dbReference>
<dbReference type="PANTHER" id="PTHR43515:SF1">
    <property type="entry name" value="THREONINE SYNTHASE-LIKE 1"/>
    <property type="match status" value="1"/>
</dbReference>
<name>A0A9X8UGU9_9FIRM</name>
<dbReference type="InterPro" id="IPR037158">
    <property type="entry name" value="Thr_synth_N_sf"/>
</dbReference>
<evidence type="ECO:0000256" key="5">
    <source>
        <dbReference type="PIRSR" id="PIRSR604450-51"/>
    </source>
</evidence>